<organism evidence="2 3">
    <name type="scientific">Virgisporangium aliadipatigenens</name>
    <dbReference type="NCBI Taxonomy" id="741659"/>
    <lineage>
        <taxon>Bacteria</taxon>
        <taxon>Bacillati</taxon>
        <taxon>Actinomycetota</taxon>
        <taxon>Actinomycetes</taxon>
        <taxon>Micromonosporales</taxon>
        <taxon>Micromonosporaceae</taxon>
        <taxon>Virgisporangium</taxon>
    </lineage>
</organism>
<gene>
    <name evidence="2" type="ORF">Val02_69210</name>
</gene>
<feature type="transmembrane region" description="Helical" evidence="1">
    <location>
        <begin position="496"/>
        <end position="514"/>
    </location>
</feature>
<name>A0A8J4DT99_9ACTN</name>
<reference evidence="2" key="1">
    <citation type="submission" date="2021-01" db="EMBL/GenBank/DDBJ databases">
        <title>Whole genome shotgun sequence of Virgisporangium aliadipatigenens NBRC 105644.</title>
        <authorList>
            <person name="Komaki H."/>
            <person name="Tamura T."/>
        </authorList>
    </citation>
    <scope>NUCLEOTIDE SEQUENCE</scope>
    <source>
        <strain evidence="2">NBRC 105644</strain>
    </source>
</reference>
<protein>
    <recommendedName>
        <fullName evidence="4">Phage-related protein</fullName>
    </recommendedName>
</protein>
<keyword evidence="1" id="KW-0812">Transmembrane</keyword>
<keyword evidence="1" id="KW-0472">Membrane</keyword>
<dbReference type="Proteomes" id="UP000619260">
    <property type="component" value="Unassembled WGS sequence"/>
</dbReference>
<dbReference type="AlphaFoldDB" id="A0A8J4DT99"/>
<evidence type="ECO:0008006" key="4">
    <source>
        <dbReference type="Google" id="ProtNLM"/>
    </source>
</evidence>
<evidence type="ECO:0000313" key="2">
    <source>
        <dbReference type="EMBL" id="GIJ50035.1"/>
    </source>
</evidence>
<feature type="transmembrane region" description="Helical" evidence="1">
    <location>
        <begin position="719"/>
        <end position="744"/>
    </location>
</feature>
<keyword evidence="1" id="KW-1133">Transmembrane helix</keyword>
<evidence type="ECO:0000256" key="1">
    <source>
        <dbReference type="SAM" id="Phobius"/>
    </source>
</evidence>
<keyword evidence="3" id="KW-1185">Reference proteome</keyword>
<accession>A0A8J4DT99</accession>
<proteinExistence type="predicted"/>
<comment type="caution">
    <text evidence="2">The sequence shown here is derived from an EMBL/GenBank/DDBJ whole genome shotgun (WGS) entry which is preliminary data.</text>
</comment>
<evidence type="ECO:0000313" key="3">
    <source>
        <dbReference type="Proteomes" id="UP000619260"/>
    </source>
</evidence>
<feature type="transmembrane region" description="Helical" evidence="1">
    <location>
        <begin position="521"/>
        <end position="540"/>
    </location>
</feature>
<sequence length="973" mass="97513">MREGVRLVTSPGGVEAARLSVRVLPDTSKFAAELLRFLRRIEQHVELTLRAAVDLPSLLSSVRHAITAARRLPVRLPAQLDTAGLAAAVRRAAASAEDGVAVRVGVELNTARLAAHVRAAVATRSGRVRLEPDMAHFARELWHWIQQLEDRFTLFLRVEPDIVNLLSSLRAAADIARRTVVVQLRTDLDPTVLIAQTRAAAALASRTAGSIRVPVDIDTSRIAAGLRRIGGAVAGAASRGAGLLASGVKVGLIAAGLGAAVVQAANLAAALAPAAGALAAIPALAAVAGGAVAALKIGFAGVGDAIGGNVDALGRLAPAARAVVDEVRGLAPQFDALRRVVQESLFGPLIGEARALAEVWLPLLETRLSGISGAFSAMFARAGEGARTPEFLAGIDAALRATQAGVAAFAAVTGPLVRALGVVIGAFAPALGRAAEAAAALAGSFAQFLLNADRTGELAGFVSTVGTTLRQIGTVLVQLGGIFAGVMSAAQTSGGGLLATLGQILTSVNAFVSVGPGRDALAGLFGAAQAAVSALLPIVLDLVAAIGPALADLLGPGGLAGGLAALAPAAKPVGAALAGIGRAVAPLLGLLGSVLADALTYLGTLLSMLAAEFGPLIAVFAKAGTALAQGLLPVLMTALETGLPAAVAVGEALATALGPIVPVVGELVTAFVQNLLPALTQLQGVMSSELLPVLTEAATQVGGALVQALRDLAPIMPDLANAAAGLATAVVQVGVALLPLLPILAEIIARLVGSGALTVAVESLTGVVIIAAAIIGALSNALRVVVGWLVQAWDWSQRTSAAMEAGFGAAVSYIASLPGTIRGFFAGAGGWLVDAGRNLVDGLLNGIRQMAARAIQAARDVATSMVNAAKSALGIRSPSTVFAGIGENVVAGFVAGIDSARPAAAGAIDRLVTVPCPPTVEPDGGTDPVVNLTALVRIGDGPVLDAVETAVSRDPERFAQHVRAGERSLTRRG</sequence>
<dbReference type="EMBL" id="BOPF01000032">
    <property type="protein sequence ID" value="GIJ50035.1"/>
    <property type="molecule type" value="Genomic_DNA"/>
</dbReference>